<keyword evidence="1" id="KW-1133">Transmembrane helix</keyword>
<keyword evidence="1" id="KW-0472">Membrane</keyword>
<dbReference type="KEGG" id="mkc:kam1_1558"/>
<dbReference type="Proteomes" id="UP000315925">
    <property type="component" value="Chromosome"/>
</dbReference>
<proteinExistence type="predicted"/>
<reference evidence="3" key="1">
    <citation type="submission" date="2019-03" db="EMBL/GenBank/DDBJ databases">
        <title>Complete genome of Methylacidiphilum kamchatkense Kam1.</title>
        <authorList>
            <person name="Kruse T."/>
            <person name="Murarilal Ratnadevi C."/>
            <person name="Erikstad H.-A."/>
            <person name="Birkeland N.-K."/>
        </authorList>
    </citation>
    <scope>NUCLEOTIDE SEQUENCE [LARGE SCALE GENOMIC DNA]</scope>
    <source>
        <strain evidence="3">kam1</strain>
    </source>
</reference>
<organism evidence="2 3">
    <name type="scientific">Methylacidiphilum kamchatkense Kam1</name>
    <dbReference type="NCBI Taxonomy" id="1202785"/>
    <lineage>
        <taxon>Bacteria</taxon>
        <taxon>Pseudomonadati</taxon>
        <taxon>Verrucomicrobiota</taxon>
        <taxon>Methylacidiphilae</taxon>
        <taxon>Methylacidiphilales</taxon>
        <taxon>Methylacidiphilaceae</taxon>
        <taxon>Methylacidiphilum (ex Ratnadevi et al. 2023)</taxon>
    </lineage>
</organism>
<name>A0A516TNH5_9BACT</name>
<accession>A0A516TNH5</accession>
<evidence type="ECO:0000313" key="2">
    <source>
        <dbReference type="EMBL" id="QDQ42775.1"/>
    </source>
</evidence>
<gene>
    <name evidence="2" type="ORF">kam1_1558</name>
</gene>
<evidence type="ECO:0000256" key="1">
    <source>
        <dbReference type="SAM" id="Phobius"/>
    </source>
</evidence>
<protein>
    <submittedName>
        <fullName evidence="2">Uncharacterized protein</fullName>
    </submittedName>
</protein>
<sequence>MGFVSAYKQFLFPILTILFLVLRTIIKNKNSCFVKSFSILFVFDPQTIAIALLL</sequence>
<dbReference type="EMBL" id="CP037899">
    <property type="protein sequence ID" value="QDQ42775.1"/>
    <property type="molecule type" value="Genomic_DNA"/>
</dbReference>
<keyword evidence="1" id="KW-0812">Transmembrane</keyword>
<dbReference type="AlphaFoldDB" id="A0A516TNH5"/>
<feature type="transmembrane region" description="Helical" evidence="1">
    <location>
        <begin position="6"/>
        <end position="26"/>
    </location>
</feature>
<evidence type="ECO:0000313" key="3">
    <source>
        <dbReference type="Proteomes" id="UP000315925"/>
    </source>
</evidence>